<feature type="transmembrane region" description="Helical" evidence="1">
    <location>
        <begin position="204"/>
        <end position="227"/>
    </location>
</feature>
<dbReference type="EMBL" id="JNSK01000005">
    <property type="protein sequence ID" value="KGA20212.1"/>
    <property type="molecule type" value="Genomic_DNA"/>
</dbReference>
<evidence type="ECO:0008006" key="3">
    <source>
        <dbReference type="Google" id="ProtNLM"/>
    </source>
</evidence>
<accession>A0A094Q9Y1</accession>
<evidence type="ECO:0000313" key="2">
    <source>
        <dbReference type="EMBL" id="KGA20212.1"/>
    </source>
</evidence>
<dbReference type="Pfam" id="PF02104">
    <property type="entry name" value="SURF1"/>
    <property type="match status" value="1"/>
</dbReference>
<keyword evidence="1" id="KW-0812">Transmembrane</keyword>
<comment type="caution">
    <text evidence="2">The sequence shown here is derived from an EMBL/GenBank/DDBJ whole genome shotgun (WGS) entry which is preliminary data.</text>
</comment>
<organism evidence="2">
    <name type="scientific">freshwater metagenome</name>
    <dbReference type="NCBI Taxonomy" id="449393"/>
    <lineage>
        <taxon>unclassified sequences</taxon>
        <taxon>metagenomes</taxon>
        <taxon>ecological metagenomes</taxon>
    </lineage>
</organism>
<dbReference type="AlphaFoldDB" id="A0A094Q9Y1"/>
<sequence length="239" mass="26400">MTFKLFGKTVVVLTLVAIFIFLGLWQLDAANTLQAAKKVAPDTTVYQLADLASPAMALDSRSVGKKVSLRGNYILTFRAPNQIDQQGVTSDWEVALMQVDKSSAILVLRGYWKDRLTSPSVAISSDGVSTGVDLQAVVQPRQFEDVSTNSPGVISRLDSSVIVAQTDLDLYDGFLLATGEQVSEGVIDRDRITLAPVESKATGYYWQHISYVIIWWLMAAIVIYLPFYRRRQESDTLSA</sequence>
<dbReference type="InterPro" id="IPR002994">
    <property type="entry name" value="Surf1/Shy1"/>
</dbReference>
<keyword evidence="1" id="KW-0472">Membrane</keyword>
<gene>
    <name evidence="2" type="ORF">GM50_3045</name>
</gene>
<evidence type="ECO:0000256" key="1">
    <source>
        <dbReference type="SAM" id="Phobius"/>
    </source>
</evidence>
<dbReference type="GO" id="GO:0016020">
    <property type="term" value="C:membrane"/>
    <property type="evidence" value="ECO:0007669"/>
    <property type="project" value="InterPro"/>
</dbReference>
<reference evidence="2" key="1">
    <citation type="submission" date="2014-05" db="EMBL/GenBank/DDBJ databases">
        <title>Key roles for freshwater Actinobacteria revealed by deep metagenomic sequencing.</title>
        <authorList>
            <person name="Ghai R."/>
            <person name="Mizuno C.M."/>
            <person name="Picazo A."/>
            <person name="Camacho A."/>
            <person name="Rodriguez-Valera F."/>
        </authorList>
    </citation>
    <scope>NUCLEOTIDE SEQUENCE</scope>
</reference>
<protein>
    <recommendedName>
        <fullName evidence="3">SURF1-like protein</fullName>
    </recommendedName>
</protein>
<proteinExistence type="predicted"/>
<name>A0A094Q9Y1_9ZZZZ</name>
<keyword evidence="1" id="KW-1133">Transmembrane helix</keyword>